<evidence type="ECO:0000256" key="6">
    <source>
        <dbReference type="ARBA" id="ARBA00093197"/>
    </source>
</evidence>
<comment type="caution">
    <text evidence="18">The sequence shown here is derived from an EMBL/GenBank/DDBJ whole genome shotgun (WGS) entry which is preliminary data.</text>
</comment>
<comment type="catalytic activity">
    <reaction evidence="5">
        <text>L-pipecolate + NAD(+) = Delta(1)-piperideine-2-carboxylate + NADH + H(+)</text>
        <dbReference type="Rhea" id="RHEA:30807"/>
        <dbReference type="ChEBI" id="CHEBI:15378"/>
        <dbReference type="ChEBI" id="CHEBI:57540"/>
        <dbReference type="ChEBI" id="CHEBI:57945"/>
        <dbReference type="ChEBI" id="CHEBI:61185"/>
        <dbReference type="ChEBI" id="CHEBI:77631"/>
        <dbReference type="EC" id="1.5.1.1"/>
    </reaction>
    <physiologicalReaction direction="right-to-left" evidence="5">
        <dbReference type="Rhea" id="RHEA:30809"/>
    </physiologicalReaction>
</comment>
<comment type="subunit">
    <text evidence="15">Homodimer. Binds the thyroid hormone triiodothyronine (T3); T3 binding inhibits enzymatic activity.</text>
</comment>
<dbReference type="GO" id="GO:0047127">
    <property type="term" value="F:thiomorpholine-carboxylate dehydrogenase activity"/>
    <property type="evidence" value="ECO:0007669"/>
    <property type="project" value="UniProtKB-EC"/>
</dbReference>
<evidence type="ECO:0000256" key="2">
    <source>
        <dbReference type="ARBA" id="ARBA00012883"/>
    </source>
</evidence>
<accession>A0AAD9R332</accession>
<dbReference type="InterPro" id="IPR036291">
    <property type="entry name" value="NAD(P)-bd_dom_sf"/>
</dbReference>
<name>A0AAD9R332_ACRCE</name>
<dbReference type="EC" id="1.5.1.25" evidence="2"/>
<comment type="catalytic activity">
    <reaction evidence="8">
        <text>(3R)-1,4-thiomorpholine-3-carboxylate + NAD(+) = 3,4-dehydrothiomorpholine-3-carboxylate + NADH + 2 H(+)</text>
        <dbReference type="Rhea" id="RHEA:12504"/>
        <dbReference type="ChEBI" id="CHEBI:15378"/>
        <dbReference type="ChEBI" id="CHEBI:57540"/>
        <dbReference type="ChEBI" id="CHEBI:57945"/>
        <dbReference type="ChEBI" id="CHEBI:58517"/>
        <dbReference type="ChEBI" id="CHEBI:176873"/>
        <dbReference type="EC" id="1.5.1.25"/>
    </reaction>
    <physiologicalReaction direction="right-to-left" evidence="8">
        <dbReference type="Rhea" id="RHEA:12506"/>
    </physiologicalReaction>
</comment>
<evidence type="ECO:0000313" key="19">
    <source>
        <dbReference type="Proteomes" id="UP001249851"/>
    </source>
</evidence>
<dbReference type="InterPro" id="IPR003462">
    <property type="entry name" value="ODC_Mu_crystall"/>
</dbReference>
<comment type="catalytic activity">
    <reaction evidence="7">
        <text>L-proline + NADP(+) = 1-pyrroline-2-carboxylate + NADPH + H(+)</text>
        <dbReference type="Rhea" id="RHEA:20317"/>
        <dbReference type="ChEBI" id="CHEBI:15378"/>
        <dbReference type="ChEBI" id="CHEBI:39785"/>
        <dbReference type="ChEBI" id="CHEBI:57783"/>
        <dbReference type="ChEBI" id="CHEBI:58349"/>
        <dbReference type="ChEBI" id="CHEBI:60039"/>
        <dbReference type="EC" id="1.5.1.1"/>
    </reaction>
    <physiologicalReaction direction="right-to-left" evidence="7">
        <dbReference type="Rhea" id="RHEA:20319"/>
    </physiologicalReaction>
</comment>
<protein>
    <recommendedName>
        <fullName evidence="3">Ketimine reductase mu-crystallin</fullName>
        <ecNumber evidence="16">1.5.1.1</ecNumber>
        <ecNumber evidence="2">1.5.1.25</ecNumber>
    </recommendedName>
    <alternativeName>
        <fullName evidence="17">1-piperideine-2-carboxylate/1-pyrroline-2-carboxylate reductase</fullName>
    </alternativeName>
    <alternativeName>
        <fullName evidence="4">NADP-regulated thyroid-hormone-binding protein</fullName>
    </alternativeName>
</protein>
<evidence type="ECO:0000256" key="16">
    <source>
        <dbReference type="ARBA" id="ARBA00093598"/>
    </source>
</evidence>
<dbReference type="PANTHER" id="PTHR13812">
    <property type="entry name" value="KETIMINE REDUCTASE MU-CRYSTALLIN"/>
    <property type="match status" value="1"/>
</dbReference>
<dbReference type="Pfam" id="PF02423">
    <property type="entry name" value="OCD_Mu_crystall"/>
    <property type="match status" value="2"/>
</dbReference>
<dbReference type="Gene3D" id="3.40.50.720">
    <property type="entry name" value="NAD(P)-binding Rossmann-like Domain"/>
    <property type="match status" value="1"/>
</dbReference>
<sequence length="331" mass="35976">MERRGTVSEESLKMALVNSAPWQYINASRVKQVLKYEDLIPVIEEALKNFSDRENGGIVQPMRTSVQVADRGFLLVKPAYSAKDNALATKILTVFPENGEQGLPALISNIFVLDPSNGVPQVYLTSEEAHVLCILGSGAQARSHAEALKHVRSFSEFWSCTILIPKTCLCHTTQSMNLNYLNSTWHVNLTHPFPGEKFADEIGAKVFATVEEAVSGADVIVTVTMATEPILCAKWVKPSALINSVGAPKPTWRELDDELMLTSFIVADSYEAALKEAGDVILSKATVSGEIGDVIAGKLSVPEGKTKIFKSLGMAIEDVVSSKLVLSKLKE</sequence>
<reference evidence="18" key="1">
    <citation type="journal article" date="2023" name="G3 (Bethesda)">
        <title>Whole genome assembly and annotation of the endangered Caribbean coral Acropora cervicornis.</title>
        <authorList>
            <person name="Selwyn J.D."/>
            <person name="Vollmer S.V."/>
        </authorList>
    </citation>
    <scope>NUCLEOTIDE SEQUENCE</scope>
    <source>
        <strain evidence="18">K2</strain>
    </source>
</reference>
<comment type="similarity">
    <text evidence="1">Belongs to the ornithine cyclodeaminase/mu-crystallin family.</text>
</comment>
<comment type="catalytic activity">
    <reaction evidence="14">
        <text>L-pipecolate + NADP(+) = Delta(1)-piperideine-2-carboxylate + NADPH + H(+)</text>
        <dbReference type="Rhea" id="RHEA:12524"/>
        <dbReference type="ChEBI" id="CHEBI:15378"/>
        <dbReference type="ChEBI" id="CHEBI:57783"/>
        <dbReference type="ChEBI" id="CHEBI:58349"/>
        <dbReference type="ChEBI" id="CHEBI:61185"/>
        <dbReference type="ChEBI" id="CHEBI:77631"/>
        <dbReference type="EC" id="1.5.1.1"/>
    </reaction>
    <physiologicalReaction direction="right-to-left" evidence="14">
        <dbReference type="Rhea" id="RHEA:12526"/>
    </physiologicalReaction>
</comment>
<dbReference type="Proteomes" id="UP001249851">
    <property type="component" value="Unassembled WGS sequence"/>
</dbReference>
<dbReference type="PANTHER" id="PTHR13812:SF19">
    <property type="entry name" value="KETIMINE REDUCTASE MU-CRYSTALLIN"/>
    <property type="match status" value="1"/>
</dbReference>
<dbReference type="AlphaFoldDB" id="A0AAD9R332"/>
<dbReference type="InterPro" id="IPR023401">
    <property type="entry name" value="ODC_N"/>
</dbReference>
<evidence type="ECO:0000256" key="15">
    <source>
        <dbReference type="ARBA" id="ARBA00093567"/>
    </source>
</evidence>
<evidence type="ECO:0000313" key="18">
    <source>
        <dbReference type="EMBL" id="KAK2571943.1"/>
    </source>
</evidence>
<dbReference type="GO" id="GO:0005737">
    <property type="term" value="C:cytoplasm"/>
    <property type="evidence" value="ECO:0007669"/>
    <property type="project" value="TreeGrafter"/>
</dbReference>
<comment type="catalytic activity">
    <reaction evidence="6">
        <text>Delta(2)-thiazoline-2-carboxylate + NADPH + 2 H(+) = L-thiazolidine-2-carboxylate + NADP(+)</text>
        <dbReference type="Rhea" id="RHEA:68072"/>
        <dbReference type="ChEBI" id="CHEBI:15378"/>
        <dbReference type="ChEBI" id="CHEBI:57783"/>
        <dbReference type="ChEBI" id="CHEBI:58349"/>
        <dbReference type="ChEBI" id="CHEBI:176895"/>
        <dbReference type="ChEBI" id="CHEBI:176896"/>
    </reaction>
    <physiologicalReaction direction="left-to-right" evidence="6">
        <dbReference type="Rhea" id="RHEA:68073"/>
    </physiologicalReaction>
</comment>
<evidence type="ECO:0000256" key="4">
    <source>
        <dbReference type="ARBA" id="ARBA00033420"/>
    </source>
</evidence>
<evidence type="ECO:0000256" key="13">
    <source>
        <dbReference type="ARBA" id="ARBA00093264"/>
    </source>
</evidence>
<comment type="catalytic activity">
    <reaction evidence="12">
        <text>(3R)-1,4-thiomorpholine-3-carboxylate + NADP(+) = 3,4-dehydrothiomorpholine-3-carboxylate + NADPH + 2 H(+)</text>
        <dbReference type="Rhea" id="RHEA:12500"/>
        <dbReference type="ChEBI" id="CHEBI:15378"/>
        <dbReference type="ChEBI" id="CHEBI:57783"/>
        <dbReference type="ChEBI" id="CHEBI:58349"/>
        <dbReference type="ChEBI" id="CHEBI:58517"/>
        <dbReference type="ChEBI" id="CHEBI:176873"/>
        <dbReference type="EC" id="1.5.1.25"/>
    </reaction>
    <physiologicalReaction direction="right-to-left" evidence="12">
        <dbReference type="Rhea" id="RHEA:12502"/>
    </physiologicalReaction>
</comment>
<evidence type="ECO:0000256" key="11">
    <source>
        <dbReference type="ARBA" id="ARBA00093250"/>
    </source>
</evidence>
<evidence type="ECO:0000256" key="12">
    <source>
        <dbReference type="ARBA" id="ARBA00093263"/>
    </source>
</evidence>
<evidence type="ECO:0000256" key="3">
    <source>
        <dbReference type="ARBA" id="ARBA00015173"/>
    </source>
</evidence>
<gene>
    <name evidence="18" type="ORF">P5673_003358</name>
</gene>
<comment type="catalytic activity">
    <reaction evidence="11">
        <text>(S)-cystathionine ketimine + NADH + 2 H(+) = (3R,5S)-2,3,5,6,7-pentahydro-1,4-thiazepine-3,5-dicarboxylate + NAD(+)</text>
        <dbReference type="Rhea" id="RHEA:68032"/>
        <dbReference type="ChEBI" id="CHEBI:15378"/>
        <dbReference type="ChEBI" id="CHEBI:57540"/>
        <dbReference type="ChEBI" id="CHEBI:57945"/>
        <dbReference type="ChEBI" id="CHEBI:176808"/>
        <dbReference type="ChEBI" id="CHEBI:176810"/>
    </reaction>
    <physiologicalReaction direction="left-to-right" evidence="11">
        <dbReference type="Rhea" id="RHEA:68033"/>
    </physiologicalReaction>
</comment>
<evidence type="ECO:0000256" key="1">
    <source>
        <dbReference type="ARBA" id="ARBA00008903"/>
    </source>
</evidence>
<proteinExistence type="inferred from homology"/>
<dbReference type="GO" id="GO:0050241">
    <property type="term" value="F:pyrroline-2-carboxylate reductase activity"/>
    <property type="evidence" value="ECO:0007669"/>
    <property type="project" value="UniProtKB-EC"/>
</dbReference>
<evidence type="ECO:0000256" key="9">
    <source>
        <dbReference type="ARBA" id="ARBA00093227"/>
    </source>
</evidence>
<evidence type="ECO:0000256" key="8">
    <source>
        <dbReference type="ARBA" id="ARBA00093226"/>
    </source>
</evidence>
<dbReference type="EMBL" id="JARQWQ010000005">
    <property type="protein sequence ID" value="KAK2571943.1"/>
    <property type="molecule type" value="Genomic_DNA"/>
</dbReference>
<organism evidence="18 19">
    <name type="scientific">Acropora cervicornis</name>
    <name type="common">Staghorn coral</name>
    <dbReference type="NCBI Taxonomy" id="6130"/>
    <lineage>
        <taxon>Eukaryota</taxon>
        <taxon>Metazoa</taxon>
        <taxon>Cnidaria</taxon>
        <taxon>Anthozoa</taxon>
        <taxon>Hexacorallia</taxon>
        <taxon>Scleractinia</taxon>
        <taxon>Astrocoeniina</taxon>
        <taxon>Acroporidae</taxon>
        <taxon>Acropora</taxon>
    </lineage>
</organism>
<dbReference type="Gene3D" id="3.30.1780.10">
    <property type="entry name" value="ornithine cyclodeaminase, domain 1"/>
    <property type="match status" value="1"/>
</dbReference>
<dbReference type="SUPFAM" id="SSF51735">
    <property type="entry name" value="NAD(P)-binding Rossmann-fold domains"/>
    <property type="match status" value="1"/>
</dbReference>
<comment type="catalytic activity">
    <reaction evidence="13">
        <text>L-proline + NAD(+) = 1-pyrroline-2-carboxylate + NADH + H(+)</text>
        <dbReference type="Rhea" id="RHEA:20321"/>
        <dbReference type="ChEBI" id="CHEBI:15378"/>
        <dbReference type="ChEBI" id="CHEBI:39785"/>
        <dbReference type="ChEBI" id="CHEBI:57540"/>
        <dbReference type="ChEBI" id="CHEBI:57945"/>
        <dbReference type="ChEBI" id="CHEBI:60039"/>
        <dbReference type="EC" id="1.5.1.1"/>
    </reaction>
    <physiologicalReaction direction="right-to-left" evidence="13">
        <dbReference type="Rhea" id="RHEA:20323"/>
    </physiologicalReaction>
</comment>
<dbReference type="GO" id="GO:0042562">
    <property type="term" value="F:hormone binding"/>
    <property type="evidence" value="ECO:0007669"/>
    <property type="project" value="TreeGrafter"/>
</dbReference>
<evidence type="ECO:0000256" key="5">
    <source>
        <dbReference type="ARBA" id="ARBA00093190"/>
    </source>
</evidence>
<evidence type="ECO:0000256" key="14">
    <source>
        <dbReference type="ARBA" id="ARBA00093273"/>
    </source>
</evidence>
<comment type="catalytic activity">
    <reaction evidence="10">
        <text>(R)-lanthionine ketimine + NADPH + 2 H(+) = (3R,5R)-1,4-thiomorpholine-3,5-dicarboxylate + NADP(+)</text>
        <dbReference type="Rhea" id="RHEA:68040"/>
        <dbReference type="ChEBI" id="CHEBI:15378"/>
        <dbReference type="ChEBI" id="CHEBI:57783"/>
        <dbReference type="ChEBI" id="CHEBI:58349"/>
        <dbReference type="ChEBI" id="CHEBI:176891"/>
        <dbReference type="ChEBI" id="CHEBI:176892"/>
    </reaction>
    <physiologicalReaction direction="left-to-right" evidence="10">
        <dbReference type="Rhea" id="RHEA:68041"/>
    </physiologicalReaction>
</comment>
<dbReference type="EC" id="1.5.1.1" evidence="16"/>
<comment type="catalytic activity">
    <reaction evidence="9">
        <text>(S)-cystathionine ketimine + NADPH + 2 H(+) = (3R,5S)-2,3,5,6,7-pentahydro-1,4-thiazepine-3,5-dicarboxylate + NADP(+)</text>
        <dbReference type="Rhea" id="RHEA:68036"/>
        <dbReference type="ChEBI" id="CHEBI:15378"/>
        <dbReference type="ChEBI" id="CHEBI:57783"/>
        <dbReference type="ChEBI" id="CHEBI:58349"/>
        <dbReference type="ChEBI" id="CHEBI:176808"/>
        <dbReference type="ChEBI" id="CHEBI:176810"/>
    </reaction>
    <physiologicalReaction direction="left-to-right" evidence="9">
        <dbReference type="Rhea" id="RHEA:68037"/>
    </physiologicalReaction>
</comment>
<evidence type="ECO:0000256" key="17">
    <source>
        <dbReference type="ARBA" id="ARBA00093650"/>
    </source>
</evidence>
<evidence type="ECO:0000256" key="10">
    <source>
        <dbReference type="ARBA" id="ARBA00093248"/>
    </source>
</evidence>
<keyword evidence="19" id="KW-1185">Reference proteome</keyword>
<reference evidence="18" key="2">
    <citation type="journal article" date="2023" name="Science">
        <title>Genomic signatures of disease resistance in endangered staghorn corals.</title>
        <authorList>
            <person name="Vollmer S.V."/>
            <person name="Selwyn J.D."/>
            <person name="Despard B.A."/>
            <person name="Roesel C.L."/>
        </authorList>
    </citation>
    <scope>NUCLEOTIDE SEQUENCE</scope>
    <source>
        <strain evidence="18">K2</strain>
    </source>
</reference>
<evidence type="ECO:0000256" key="7">
    <source>
        <dbReference type="ARBA" id="ARBA00093203"/>
    </source>
</evidence>
<dbReference type="PIRSF" id="PIRSF001439">
    <property type="entry name" value="CryM"/>
    <property type="match status" value="1"/>
</dbReference>